<dbReference type="RefSeq" id="WP_057480594.1">
    <property type="nucleotide sequence ID" value="NZ_BMWR01000002.1"/>
</dbReference>
<name>A0A0Q9ZQ74_9FLAO</name>
<evidence type="ECO:0000313" key="1">
    <source>
        <dbReference type="EMBL" id="KRG30771.1"/>
    </source>
</evidence>
<sequence length="268" mass="31171">MNGYEFSRAWFDFSFNHPNKVKPVHTAIYFFAIERCNRLGWKENFGFPTDLAMEALGIRNYKTYIRALEDLVDWEFIKWVQKSKNQYTSNIIALVKNTNAPPKALDRALHTAVSEQCSKQVRSIASIDKQLNLKLKNLKALNKKEFLKVDKSEIPENYLGYFNWAFKFQQLFLKNLKNKGAPTKKLDQAGFEDCLTPIRLMLEKDGVSEEQLQVAYELLNGSEEFWKGIILSTHKLREKIGQLIAQGKKPVKLKTMDLQVQHKIQSYD</sequence>
<dbReference type="OrthoDB" id="1275311at2"/>
<accession>A0A0Q9ZQ74</accession>
<protein>
    <submittedName>
        <fullName evidence="1">Uncharacterized protein</fullName>
    </submittedName>
</protein>
<keyword evidence="2" id="KW-1185">Reference proteome</keyword>
<dbReference type="Proteomes" id="UP000051643">
    <property type="component" value="Unassembled WGS sequence"/>
</dbReference>
<dbReference type="EMBL" id="LKTP01000001">
    <property type="protein sequence ID" value="KRG30771.1"/>
    <property type="molecule type" value="Genomic_DNA"/>
</dbReference>
<evidence type="ECO:0000313" key="2">
    <source>
        <dbReference type="Proteomes" id="UP000051643"/>
    </source>
</evidence>
<dbReference type="STRING" id="270918.APR42_02600"/>
<organism evidence="1 2">
    <name type="scientific">Salegentibacter mishustinae</name>
    <dbReference type="NCBI Taxonomy" id="270918"/>
    <lineage>
        <taxon>Bacteria</taxon>
        <taxon>Pseudomonadati</taxon>
        <taxon>Bacteroidota</taxon>
        <taxon>Flavobacteriia</taxon>
        <taxon>Flavobacteriales</taxon>
        <taxon>Flavobacteriaceae</taxon>
        <taxon>Salegentibacter</taxon>
    </lineage>
</organism>
<proteinExistence type="predicted"/>
<reference evidence="1" key="1">
    <citation type="submission" date="2015-10" db="EMBL/GenBank/DDBJ databases">
        <title>Draft genome sequence of Salegentibacter mishustinae KCTC 12263.</title>
        <authorList>
            <person name="Lin W."/>
            <person name="Zheng Q."/>
        </authorList>
    </citation>
    <scope>NUCLEOTIDE SEQUENCE [LARGE SCALE GENOMIC DNA]</scope>
    <source>
        <strain evidence="1">KCTC 12263</strain>
    </source>
</reference>
<comment type="caution">
    <text evidence="1">The sequence shown here is derived from an EMBL/GenBank/DDBJ whole genome shotgun (WGS) entry which is preliminary data.</text>
</comment>
<gene>
    <name evidence="1" type="ORF">APR42_02600</name>
</gene>
<dbReference type="AlphaFoldDB" id="A0A0Q9ZQ74"/>